<feature type="transmembrane region" description="Helical" evidence="2">
    <location>
        <begin position="215"/>
        <end position="235"/>
    </location>
</feature>
<keyword evidence="2" id="KW-0472">Membrane</keyword>
<feature type="compositionally biased region" description="Low complexity" evidence="1">
    <location>
        <begin position="747"/>
        <end position="762"/>
    </location>
</feature>
<evidence type="ECO:0000313" key="5">
    <source>
        <dbReference type="EMBL" id="HIW90161.1"/>
    </source>
</evidence>
<dbReference type="GO" id="GO:0016747">
    <property type="term" value="F:acyltransferase activity, transferring groups other than amino-acyl groups"/>
    <property type="evidence" value="ECO:0007669"/>
    <property type="project" value="InterPro"/>
</dbReference>
<dbReference type="Pfam" id="PF19040">
    <property type="entry name" value="SGNH"/>
    <property type="match status" value="1"/>
</dbReference>
<dbReference type="PANTHER" id="PTHR23028:SF53">
    <property type="entry name" value="ACYL_TRANSF_3 DOMAIN-CONTAINING PROTEIN"/>
    <property type="match status" value="1"/>
</dbReference>
<sequence length="872" mass="95011">MNSSTPQPAAKAAQRRPHRRDIDGLRGLAIALVVVFHVFIGRVSSGVDVFLLVGGVFFFGPQIRNALNPKGLTLLQSFLRIFRRLYPALITVVAVTLILAVIVYAEVRWVDTGEDAKSSLAYFQNFHLADQGQEYTAINRDVSLYQHIWSMSVQMQIYVGSLVVIALLAALFRKKPRIGSSLLHWLLVAATVASFIYATWMGGENQPLNYYSPLSRFWEIGLGGLFGLWLIGWVIPKSLAWIRWPAGLVGLVLIIATGMFLDGAAQFPGPWTLVPLAGAMLVILAGNPVADRKAPEGIGAGVAGHLPSVGVSRLLDSRLFQFLGKISYSLYLWHWPLLTLATFHFSTNTASQAGGLQGITATLGTGQGILVGTGVIVGSLFLAWATYKFIETPLRQKSKPHRSWVIFDGGYWRTSLRSKGKVAAAVLMALVTAGVFAFAPITEKRIEARAQELGVEDVDPAEYPGPNAFLEDAPVPDDLPVLPDPADDGPMMADTLKDGCLAHFDHTDLITTKWFNEKEEPCEYGDTESDRTLYLVGGSHSEHFLPALQLIAEQQHFKIVPILKLGCVIGMDIPKWDGSDYPECREWQKKAEDYIFENPPTEGVFMTVTRPTTIEGDGPDQVPQEYVEMVRRLSDAGIHTFGARDTPWVLSSPGVQGNARLCVAEDPDDDCGVDQDESLAPVNPALDAYQGLDLTNIDVTPAVCKDGYCPGVIGNVLVYRDAQHFTNLFAAQLAPEISRQMYDPVAQEEQQQAADEAGAAAPPADPDAPMQKDVFVLPKPGEEDDGVQPDPNQNPAPIPEPDQGYQDPGTDQGYVDPGTDQGYVDPGYQDPGYVDPGYSDPGYVDPGYTDPGYVDPGYTDPGYVDPGYAPPY</sequence>
<name>A0A9D1RP83_9CORY</name>
<gene>
    <name evidence="5" type="ORF">H9870_00610</name>
</gene>
<evidence type="ECO:0000259" key="4">
    <source>
        <dbReference type="Pfam" id="PF19040"/>
    </source>
</evidence>
<keyword evidence="2" id="KW-0812">Transmembrane</keyword>
<dbReference type="PANTHER" id="PTHR23028">
    <property type="entry name" value="ACETYLTRANSFERASE"/>
    <property type="match status" value="1"/>
</dbReference>
<dbReference type="AlphaFoldDB" id="A0A9D1RP83"/>
<dbReference type="EMBL" id="DXGC01000007">
    <property type="protein sequence ID" value="HIW90161.1"/>
    <property type="molecule type" value="Genomic_DNA"/>
</dbReference>
<reference evidence="5" key="1">
    <citation type="journal article" date="2021" name="PeerJ">
        <title>Extensive microbial diversity within the chicken gut microbiome revealed by metagenomics and culture.</title>
        <authorList>
            <person name="Gilroy R."/>
            <person name="Ravi A."/>
            <person name="Getino M."/>
            <person name="Pursley I."/>
            <person name="Horton D.L."/>
            <person name="Alikhan N.F."/>
            <person name="Baker D."/>
            <person name="Gharbi K."/>
            <person name="Hall N."/>
            <person name="Watson M."/>
            <person name="Adriaenssens E.M."/>
            <person name="Foster-Nyarko E."/>
            <person name="Jarju S."/>
            <person name="Secka A."/>
            <person name="Antonio M."/>
            <person name="Oren A."/>
            <person name="Chaudhuri R.R."/>
            <person name="La Ragione R."/>
            <person name="Hildebrand F."/>
            <person name="Pallen M.J."/>
        </authorList>
    </citation>
    <scope>NUCLEOTIDE SEQUENCE</scope>
    <source>
        <strain evidence="5">CHK32-1732</strain>
    </source>
</reference>
<evidence type="ECO:0000313" key="6">
    <source>
        <dbReference type="Proteomes" id="UP000824190"/>
    </source>
</evidence>
<organism evidence="5 6">
    <name type="scientific">Candidatus Corynebacterium avicola</name>
    <dbReference type="NCBI Taxonomy" id="2838527"/>
    <lineage>
        <taxon>Bacteria</taxon>
        <taxon>Bacillati</taxon>
        <taxon>Actinomycetota</taxon>
        <taxon>Actinomycetes</taxon>
        <taxon>Mycobacteriales</taxon>
        <taxon>Corynebacteriaceae</taxon>
        <taxon>Corynebacterium</taxon>
    </lineage>
</organism>
<keyword evidence="5" id="KW-0808">Transferase</keyword>
<comment type="caution">
    <text evidence="5">The sequence shown here is derived from an EMBL/GenBank/DDBJ whole genome shotgun (WGS) entry which is preliminary data.</text>
</comment>
<reference evidence="5" key="2">
    <citation type="submission" date="2021-04" db="EMBL/GenBank/DDBJ databases">
        <authorList>
            <person name="Gilroy R."/>
        </authorList>
    </citation>
    <scope>NUCLEOTIDE SEQUENCE</scope>
    <source>
        <strain evidence="5">CHK32-1732</strain>
    </source>
</reference>
<dbReference type="Pfam" id="PF01757">
    <property type="entry name" value="Acyl_transf_3"/>
    <property type="match status" value="1"/>
</dbReference>
<dbReference type="InterPro" id="IPR043968">
    <property type="entry name" value="SGNH"/>
</dbReference>
<dbReference type="Proteomes" id="UP000824190">
    <property type="component" value="Unassembled WGS sequence"/>
</dbReference>
<evidence type="ECO:0000256" key="2">
    <source>
        <dbReference type="SAM" id="Phobius"/>
    </source>
</evidence>
<proteinExistence type="predicted"/>
<feature type="region of interest" description="Disordered" evidence="1">
    <location>
        <begin position="744"/>
        <end position="872"/>
    </location>
</feature>
<dbReference type="GO" id="GO:0009103">
    <property type="term" value="P:lipopolysaccharide biosynthetic process"/>
    <property type="evidence" value="ECO:0007669"/>
    <property type="project" value="TreeGrafter"/>
</dbReference>
<feature type="transmembrane region" description="Helical" evidence="2">
    <location>
        <begin position="24"/>
        <end position="43"/>
    </location>
</feature>
<keyword evidence="5" id="KW-0012">Acyltransferase</keyword>
<feature type="domain" description="SGNH" evidence="4">
    <location>
        <begin position="518"/>
        <end position="738"/>
    </location>
</feature>
<dbReference type="InterPro" id="IPR002656">
    <property type="entry name" value="Acyl_transf_3_dom"/>
</dbReference>
<keyword evidence="2" id="KW-1133">Transmembrane helix</keyword>
<feature type="transmembrane region" description="Helical" evidence="2">
    <location>
        <begin position="155"/>
        <end position="172"/>
    </location>
</feature>
<feature type="transmembrane region" description="Helical" evidence="2">
    <location>
        <begin position="273"/>
        <end position="290"/>
    </location>
</feature>
<dbReference type="InterPro" id="IPR050879">
    <property type="entry name" value="Acyltransferase_3"/>
</dbReference>
<feature type="transmembrane region" description="Helical" evidence="2">
    <location>
        <begin position="184"/>
        <end position="203"/>
    </location>
</feature>
<feature type="transmembrane region" description="Helical" evidence="2">
    <location>
        <begin position="422"/>
        <end position="441"/>
    </location>
</feature>
<feature type="transmembrane region" description="Helical" evidence="2">
    <location>
        <begin position="328"/>
        <end position="346"/>
    </location>
</feature>
<feature type="domain" description="Acyltransferase 3" evidence="3">
    <location>
        <begin position="21"/>
        <end position="387"/>
    </location>
</feature>
<evidence type="ECO:0000256" key="1">
    <source>
        <dbReference type="SAM" id="MobiDB-lite"/>
    </source>
</evidence>
<feature type="transmembrane region" description="Helical" evidence="2">
    <location>
        <begin position="242"/>
        <end position="261"/>
    </location>
</feature>
<protein>
    <submittedName>
        <fullName evidence="5">Acyltransferase family protein</fullName>
    </submittedName>
</protein>
<feature type="transmembrane region" description="Helical" evidence="2">
    <location>
        <begin position="49"/>
        <end position="67"/>
    </location>
</feature>
<feature type="transmembrane region" description="Helical" evidence="2">
    <location>
        <begin position="366"/>
        <end position="387"/>
    </location>
</feature>
<evidence type="ECO:0000259" key="3">
    <source>
        <dbReference type="Pfam" id="PF01757"/>
    </source>
</evidence>
<accession>A0A9D1RP83</accession>
<dbReference type="GO" id="GO:0016020">
    <property type="term" value="C:membrane"/>
    <property type="evidence" value="ECO:0007669"/>
    <property type="project" value="TreeGrafter"/>
</dbReference>
<feature type="transmembrane region" description="Helical" evidence="2">
    <location>
        <begin position="88"/>
        <end position="105"/>
    </location>
</feature>